<comment type="catalytic activity">
    <reaction evidence="7">
        <text>prephenate + H(+) = 3-phenylpyruvate + CO2 + H2O</text>
        <dbReference type="Rhea" id="RHEA:21648"/>
        <dbReference type="ChEBI" id="CHEBI:15377"/>
        <dbReference type="ChEBI" id="CHEBI:15378"/>
        <dbReference type="ChEBI" id="CHEBI:16526"/>
        <dbReference type="ChEBI" id="CHEBI:18005"/>
        <dbReference type="ChEBI" id="CHEBI:29934"/>
        <dbReference type="EC" id="4.2.1.51"/>
    </reaction>
</comment>
<keyword evidence="3" id="KW-0028">Amino-acid biosynthesis</keyword>
<sequence>MSNKPKVAIQGIPGSFHHQVALNEFGTEVDILYKDSFEEVAQAVENEEASHGVIAIENSIAGAILPNYDLIDRHGLSISGEHYLPISHQLMALPGQKIEDIVEVQTHPMALLQCKVFLKKYPQMKQLAGIDTASVAQDISKKKPLGKAAIAGRIASEIYGLEILAEDIQTVKSNFTRFILLEKKAAIQQQYHQKASIKVTIENRSGGLAKMLTCMHEEGLDLSKIQSIPVIEKPWEYAFFIDAVFEKIALFEHCMKRIQSEFGEVKIFGTYKVGKK</sequence>
<evidence type="ECO:0000256" key="6">
    <source>
        <dbReference type="ARBA" id="ARBA00023239"/>
    </source>
</evidence>
<evidence type="ECO:0000256" key="3">
    <source>
        <dbReference type="ARBA" id="ARBA00022605"/>
    </source>
</evidence>
<dbReference type="SUPFAM" id="SSF53850">
    <property type="entry name" value="Periplasmic binding protein-like II"/>
    <property type="match status" value="1"/>
</dbReference>
<dbReference type="RefSeq" id="WP_377905974.1">
    <property type="nucleotide sequence ID" value="NZ_JBHRZS010000007.1"/>
</dbReference>
<keyword evidence="5" id="KW-0584">Phenylalanine biosynthesis</keyword>
<evidence type="ECO:0000256" key="5">
    <source>
        <dbReference type="ARBA" id="ARBA00023222"/>
    </source>
</evidence>
<keyword evidence="4" id="KW-0057">Aromatic amino acid biosynthesis</keyword>
<reference evidence="11" key="1">
    <citation type="journal article" date="2019" name="Int. J. Syst. Evol. Microbiol.">
        <title>The Global Catalogue of Microorganisms (GCM) 10K type strain sequencing project: providing services to taxonomists for standard genome sequencing and annotation.</title>
        <authorList>
            <consortium name="The Broad Institute Genomics Platform"/>
            <consortium name="The Broad Institute Genome Sequencing Center for Infectious Disease"/>
            <person name="Wu L."/>
            <person name="Ma J."/>
        </authorList>
    </citation>
    <scope>NUCLEOTIDE SEQUENCE [LARGE SCALE GENOMIC DNA]</scope>
    <source>
        <strain evidence="11">CCUG 60523</strain>
    </source>
</reference>
<dbReference type="Proteomes" id="UP001595805">
    <property type="component" value="Unassembled WGS sequence"/>
</dbReference>
<evidence type="ECO:0000256" key="7">
    <source>
        <dbReference type="ARBA" id="ARBA00047848"/>
    </source>
</evidence>
<organism evidence="10 11">
    <name type="scientific">Algoriphagus namhaensis</name>
    <dbReference type="NCBI Taxonomy" id="915353"/>
    <lineage>
        <taxon>Bacteria</taxon>
        <taxon>Pseudomonadati</taxon>
        <taxon>Bacteroidota</taxon>
        <taxon>Cytophagia</taxon>
        <taxon>Cytophagales</taxon>
        <taxon>Cyclobacteriaceae</taxon>
        <taxon>Algoriphagus</taxon>
    </lineage>
</organism>
<comment type="pathway">
    <text evidence="1">Amino-acid biosynthesis; L-phenylalanine biosynthesis; phenylpyruvate from prephenate: step 1/1.</text>
</comment>
<evidence type="ECO:0000256" key="2">
    <source>
        <dbReference type="ARBA" id="ARBA00013147"/>
    </source>
</evidence>
<evidence type="ECO:0000259" key="8">
    <source>
        <dbReference type="PROSITE" id="PS51171"/>
    </source>
</evidence>
<comment type="caution">
    <text evidence="10">The sequence shown here is derived from an EMBL/GenBank/DDBJ whole genome shotgun (WGS) entry which is preliminary data.</text>
</comment>
<evidence type="ECO:0000259" key="9">
    <source>
        <dbReference type="PROSITE" id="PS51671"/>
    </source>
</evidence>
<evidence type="ECO:0000313" key="10">
    <source>
        <dbReference type="EMBL" id="MFC3880617.1"/>
    </source>
</evidence>
<feature type="domain" description="ACT" evidence="9">
    <location>
        <begin position="196"/>
        <end position="272"/>
    </location>
</feature>
<dbReference type="PROSITE" id="PS51671">
    <property type="entry name" value="ACT"/>
    <property type="match status" value="1"/>
</dbReference>
<dbReference type="InterPro" id="IPR001086">
    <property type="entry name" value="Preph_deHydtase"/>
</dbReference>
<feature type="domain" description="Prephenate dehydratase" evidence="8">
    <location>
        <begin position="6"/>
        <end position="183"/>
    </location>
</feature>
<name>A0ABV8AUT5_9BACT</name>
<protein>
    <recommendedName>
        <fullName evidence="2">prephenate dehydratase</fullName>
        <ecNumber evidence="2">4.2.1.51</ecNumber>
    </recommendedName>
</protein>
<gene>
    <name evidence="10" type="ORF">ACFOSV_10535</name>
</gene>
<dbReference type="CDD" id="cd04905">
    <property type="entry name" value="ACT_CM-PDT"/>
    <property type="match status" value="1"/>
</dbReference>
<dbReference type="InterPro" id="IPR045865">
    <property type="entry name" value="ACT-like_dom_sf"/>
</dbReference>
<evidence type="ECO:0000256" key="4">
    <source>
        <dbReference type="ARBA" id="ARBA00023141"/>
    </source>
</evidence>
<dbReference type="EC" id="4.2.1.51" evidence="2"/>
<dbReference type="InterPro" id="IPR002912">
    <property type="entry name" value="ACT_dom"/>
</dbReference>
<dbReference type="PANTHER" id="PTHR21022:SF19">
    <property type="entry name" value="PREPHENATE DEHYDRATASE-RELATED"/>
    <property type="match status" value="1"/>
</dbReference>
<dbReference type="PROSITE" id="PS51171">
    <property type="entry name" value="PREPHENATE_DEHYDR_3"/>
    <property type="match status" value="1"/>
</dbReference>
<dbReference type="Gene3D" id="3.40.190.10">
    <property type="entry name" value="Periplasmic binding protein-like II"/>
    <property type="match status" value="2"/>
</dbReference>
<dbReference type="Pfam" id="PF00800">
    <property type="entry name" value="PDT"/>
    <property type="match status" value="1"/>
</dbReference>
<accession>A0ABV8AUT5</accession>
<evidence type="ECO:0000256" key="1">
    <source>
        <dbReference type="ARBA" id="ARBA00004741"/>
    </source>
</evidence>
<dbReference type="Gene3D" id="3.30.70.260">
    <property type="match status" value="1"/>
</dbReference>
<evidence type="ECO:0000313" key="11">
    <source>
        <dbReference type="Proteomes" id="UP001595805"/>
    </source>
</evidence>
<dbReference type="PANTHER" id="PTHR21022">
    <property type="entry name" value="PREPHENATE DEHYDRATASE P PROTEIN"/>
    <property type="match status" value="1"/>
</dbReference>
<proteinExistence type="predicted"/>
<keyword evidence="11" id="KW-1185">Reference proteome</keyword>
<keyword evidence="6" id="KW-0456">Lyase</keyword>
<dbReference type="EMBL" id="JBHRZS010000007">
    <property type="protein sequence ID" value="MFC3880617.1"/>
    <property type="molecule type" value="Genomic_DNA"/>
</dbReference>
<dbReference type="CDD" id="cd13631">
    <property type="entry name" value="PBP2_Ct-PDT_like"/>
    <property type="match status" value="1"/>
</dbReference>
<dbReference type="SUPFAM" id="SSF55021">
    <property type="entry name" value="ACT-like"/>
    <property type="match status" value="1"/>
</dbReference>